<feature type="transmembrane region" description="Helical" evidence="1">
    <location>
        <begin position="45"/>
        <end position="63"/>
    </location>
</feature>
<proteinExistence type="predicted"/>
<keyword evidence="1" id="KW-0812">Transmembrane</keyword>
<keyword evidence="1" id="KW-0472">Membrane</keyword>
<name>A0A2H0VHJ9_9BACT</name>
<dbReference type="AlphaFoldDB" id="A0A2H0VHJ9"/>
<keyword evidence="1" id="KW-1133">Transmembrane helix</keyword>
<dbReference type="Proteomes" id="UP000231466">
    <property type="component" value="Unassembled WGS sequence"/>
</dbReference>
<sequence>MTYVRMAVRPFRKLSDYINKLPLAGKLAIAPVVFRAYTAPKGQRLSRFLMAVALLLVMIVGHYRQVLLGLELYTNGAPWAQSIGLIYAAVNILVVYTQAVILIRVLARIRRLARMRNTTTRRTYKGFSPAHKVACFAVTLGGQIVFLLSQTITGL</sequence>
<dbReference type="EMBL" id="PFAH01000010">
    <property type="protein sequence ID" value="PIR97760.1"/>
    <property type="molecule type" value="Genomic_DNA"/>
</dbReference>
<organism evidence="2 3">
    <name type="scientific">Candidatus Colwellbacteria bacterium CG10_big_fil_rev_8_21_14_0_10_42_22</name>
    <dbReference type="NCBI Taxonomy" id="1974540"/>
    <lineage>
        <taxon>Bacteria</taxon>
        <taxon>Candidatus Colwelliibacteriota</taxon>
    </lineage>
</organism>
<evidence type="ECO:0000313" key="3">
    <source>
        <dbReference type="Proteomes" id="UP000231466"/>
    </source>
</evidence>
<evidence type="ECO:0000313" key="2">
    <source>
        <dbReference type="EMBL" id="PIR97760.1"/>
    </source>
</evidence>
<feature type="transmembrane region" description="Helical" evidence="1">
    <location>
        <begin position="83"/>
        <end position="107"/>
    </location>
</feature>
<gene>
    <name evidence="2" type="ORF">COT89_03225</name>
</gene>
<accession>A0A2H0VHJ9</accession>
<reference evidence="3" key="1">
    <citation type="submission" date="2017-09" db="EMBL/GenBank/DDBJ databases">
        <title>Depth-based differentiation of microbial function through sediment-hosted aquifers and enrichment of novel symbionts in the deep terrestrial subsurface.</title>
        <authorList>
            <person name="Probst A.J."/>
            <person name="Ladd B."/>
            <person name="Jarett J.K."/>
            <person name="Geller-Mcgrath D.E."/>
            <person name="Sieber C.M.K."/>
            <person name="Emerson J.B."/>
            <person name="Anantharaman K."/>
            <person name="Thomas B.C."/>
            <person name="Malmstrom R."/>
            <person name="Stieglmeier M."/>
            <person name="Klingl A."/>
            <person name="Woyke T."/>
            <person name="Ryan C.M."/>
            <person name="Banfield J.F."/>
        </authorList>
    </citation>
    <scope>NUCLEOTIDE SEQUENCE [LARGE SCALE GENOMIC DNA]</scope>
</reference>
<evidence type="ECO:0000256" key="1">
    <source>
        <dbReference type="SAM" id="Phobius"/>
    </source>
</evidence>
<comment type="caution">
    <text evidence="2">The sequence shown here is derived from an EMBL/GenBank/DDBJ whole genome shotgun (WGS) entry which is preliminary data.</text>
</comment>
<protein>
    <submittedName>
        <fullName evidence="2">Uncharacterized protein</fullName>
    </submittedName>
</protein>